<dbReference type="Pfam" id="PF02630">
    <property type="entry name" value="SCO1-SenC"/>
    <property type="match status" value="1"/>
</dbReference>
<dbReference type="SUPFAM" id="SSF52833">
    <property type="entry name" value="Thioredoxin-like"/>
    <property type="match status" value="1"/>
</dbReference>
<sequence length="200" mass="23166">MRNNKNQMYIIKIFITLAMITGIIFLCLFYSSLTPSKLKIGAKTSNMDDSPKIKFTLIDQEGKKFDSTHLQGHLSLIYFGTTYSLYDNQALKRVEDIIKILKKDNIVVQVVFITLDPEHDTSEVLKKYLEKIDGNFIGLTGRVQDIEQLVDQFKVFYTSKIFDVKTNEYELQHSNFVYLISSQGKFLKHYCLGLPKMLIK</sequence>
<gene>
    <name evidence="4" type="ORF">SB78_05275</name>
</gene>
<dbReference type="EMBL" id="JWSW01000050">
    <property type="protein sequence ID" value="KIJ88517.1"/>
    <property type="molecule type" value="Genomic_DNA"/>
</dbReference>
<keyword evidence="3" id="KW-1133">Transmembrane helix</keyword>
<dbReference type="PANTHER" id="PTHR12151:SF25">
    <property type="entry name" value="LINALOOL DEHYDRATASE_ISOMERASE DOMAIN-CONTAINING PROTEIN"/>
    <property type="match status" value="1"/>
</dbReference>
<comment type="caution">
    <text evidence="4">The sequence shown here is derived from an EMBL/GenBank/DDBJ whole genome shotgun (WGS) entry which is preliminary data.</text>
</comment>
<name>A0A0C2LYS1_9RICK</name>
<accession>A0A0C2LYS1</accession>
<protein>
    <submittedName>
        <fullName evidence="4">Photosynthetic protein synthase II</fullName>
    </submittedName>
</protein>
<feature type="transmembrane region" description="Helical" evidence="3">
    <location>
        <begin position="9"/>
        <end position="31"/>
    </location>
</feature>
<dbReference type="InterPro" id="IPR003782">
    <property type="entry name" value="SCO1/SenC"/>
</dbReference>
<evidence type="ECO:0000313" key="4">
    <source>
        <dbReference type="EMBL" id="KIJ88517.1"/>
    </source>
</evidence>
<evidence type="ECO:0000313" key="5">
    <source>
        <dbReference type="Proteomes" id="UP000031952"/>
    </source>
</evidence>
<dbReference type="AlphaFoldDB" id="A0A0C2LYS1"/>
<dbReference type="GO" id="GO:0046872">
    <property type="term" value="F:metal ion binding"/>
    <property type="evidence" value="ECO:0007669"/>
    <property type="project" value="UniProtKB-KW"/>
</dbReference>
<keyword evidence="2" id="KW-0479">Metal-binding</keyword>
<dbReference type="RefSeq" id="WP_041079113.1">
    <property type="nucleotide sequence ID" value="NZ_CP116496.1"/>
</dbReference>
<keyword evidence="3" id="KW-0812">Transmembrane</keyword>
<comment type="similarity">
    <text evidence="1">Belongs to the SCO1/2 family.</text>
</comment>
<keyword evidence="5" id="KW-1185">Reference proteome</keyword>
<evidence type="ECO:0000256" key="3">
    <source>
        <dbReference type="SAM" id="Phobius"/>
    </source>
</evidence>
<keyword evidence="3" id="KW-0472">Membrane</keyword>
<evidence type="ECO:0000256" key="1">
    <source>
        <dbReference type="ARBA" id="ARBA00010996"/>
    </source>
</evidence>
<reference evidence="4 5" key="1">
    <citation type="submission" date="2014-12" db="EMBL/GenBank/DDBJ databases">
        <title>Whole genome sequence of Candidatus Rickettsia asemboensis strain NMRCii isolated from cat fleas in west Kenya.</title>
        <authorList>
            <person name="Jima D."/>
            <person name="Luce-Fedrow A."/>
            <person name="Yang Y."/>
            <person name="Maina A.N."/>
            <person name="Snesrud E.C."/>
            <person name="Jarman R.G."/>
            <person name="Richards A.L."/>
            <person name="Hang J."/>
        </authorList>
    </citation>
    <scope>NUCLEOTIDE SEQUENCE [LARGE SCALE GENOMIC DNA]</scope>
    <source>
        <strain evidence="4 5">NMRCii</strain>
    </source>
</reference>
<proteinExistence type="inferred from homology"/>
<dbReference type="PANTHER" id="PTHR12151">
    <property type="entry name" value="ELECTRON TRANSPORT PROTIN SCO1/SENC FAMILY MEMBER"/>
    <property type="match status" value="1"/>
</dbReference>
<feature type="binding site" evidence="2">
    <location>
        <position position="173"/>
    </location>
    <ligand>
        <name>Cu cation</name>
        <dbReference type="ChEBI" id="CHEBI:23378"/>
    </ligand>
</feature>
<dbReference type="CDD" id="cd02968">
    <property type="entry name" value="SCO"/>
    <property type="match status" value="1"/>
</dbReference>
<dbReference type="Proteomes" id="UP000031952">
    <property type="component" value="Unassembled WGS sequence"/>
</dbReference>
<dbReference type="InterPro" id="IPR036249">
    <property type="entry name" value="Thioredoxin-like_sf"/>
</dbReference>
<keyword evidence="2" id="KW-0186">Copper</keyword>
<dbReference type="Gene3D" id="3.40.30.10">
    <property type="entry name" value="Glutaredoxin"/>
    <property type="match status" value="1"/>
</dbReference>
<evidence type="ECO:0000256" key="2">
    <source>
        <dbReference type="PIRSR" id="PIRSR603782-1"/>
    </source>
</evidence>
<organism evidence="4 5">
    <name type="scientific">Rickettsia asembonensis</name>
    <dbReference type="NCBI Taxonomy" id="1068590"/>
    <lineage>
        <taxon>Bacteria</taxon>
        <taxon>Pseudomonadati</taxon>
        <taxon>Pseudomonadota</taxon>
        <taxon>Alphaproteobacteria</taxon>
        <taxon>Rickettsiales</taxon>
        <taxon>Rickettsiaceae</taxon>
        <taxon>Rickettsieae</taxon>
        <taxon>Rickettsia</taxon>
        <taxon>spotted fever group</taxon>
    </lineage>
</organism>